<evidence type="ECO:0000256" key="1">
    <source>
        <dbReference type="ARBA" id="ARBA00004424"/>
    </source>
</evidence>
<evidence type="ECO:0000256" key="3">
    <source>
        <dbReference type="ARBA" id="ARBA00022475"/>
    </source>
</evidence>
<name>A0AA88Y2L1_PINIB</name>
<proteinExistence type="inferred from homology"/>
<feature type="transmembrane region" description="Helical" evidence="8">
    <location>
        <begin position="404"/>
        <end position="425"/>
    </location>
</feature>
<feature type="transmembrane region" description="Helical" evidence="8">
    <location>
        <begin position="318"/>
        <end position="342"/>
    </location>
</feature>
<dbReference type="PANTHER" id="PTHR10010:SF46">
    <property type="entry name" value="SODIUM-DEPENDENT PHOSPHATE TRANSPORT PROTEIN 2B"/>
    <property type="match status" value="1"/>
</dbReference>
<protein>
    <submittedName>
        <fullName evidence="9">Uncharacterized protein</fullName>
    </submittedName>
</protein>
<evidence type="ECO:0000313" key="9">
    <source>
        <dbReference type="EMBL" id="KAK3088083.1"/>
    </source>
</evidence>
<keyword evidence="4 8" id="KW-0812">Transmembrane</keyword>
<organism evidence="9 10">
    <name type="scientific">Pinctada imbricata</name>
    <name type="common">Atlantic pearl-oyster</name>
    <name type="synonym">Pinctada martensii</name>
    <dbReference type="NCBI Taxonomy" id="66713"/>
    <lineage>
        <taxon>Eukaryota</taxon>
        <taxon>Metazoa</taxon>
        <taxon>Spiralia</taxon>
        <taxon>Lophotrochozoa</taxon>
        <taxon>Mollusca</taxon>
        <taxon>Bivalvia</taxon>
        <taxon>Autobranchia</taxon>
        <taxon>Pteriomorphia</taxon>
        <taxon>Pterioida</taxon>
        <taxon>Pterioidea</taxon>
        <taxon>Pteriidae</taxon>
        <taxon>Pinctada</taxon>
    </lineage>
</organism>
<feature type="transmembrane region" description="Helical" evidence="8">
    <location>
        <begin position="363"/>
        <end position="384"/>
    </location>
</feature>
<dbReference type="AlphaFoldDB" id="A0AA88Y2L1"/>
<reference evidence="9" key="1">
    <citation type="submission" date="2019-08" db="EMBL/GenBank/DDBJ databases">
        <title>The improved chromosome-level genome for the pearl oyster Pinctada fucata martensii using PacBio sequencing and Hi-C.</title>
        <authorList>
            <person name="Zheng Z."/>
        </authorList>
    </citation>
    <scope>NUCLEOTIDE SEQUENCE</scope>
    <source>
        <strain evidence="9">ZZ-2019</strain>
        <tissue evidence="9">Adductor muscle</tissue>
    </source>
</reference>
<evidence type="ECO:0000256" key="5">
    <source>
        <dbReference type="ARBA" id="ARBA00022989"/>
    </source>
</evidence>
<dbReference type="Proteomes" id="UP001186944">
    <property type="component" value="Unassembled WGS sequence"/>
</dbReference>
<feature type="coiled-coil region" evidence="7">
    <location>
        <begin position="118"/>
        <end position="157"/>
    </location>
</feature>
<evidence type="ECO:0000256" key="7">
    <source>
        <dbReference type="SAM" id="Coils"/>
    </source>
</evidence>
<dbReference type="EMBL" id="VSWD01000011">
    <property type="protein sequence ID" value="KAK3088083.1"/>
    <property type="molecule type" value="Genomic_DNA"/>
</dbReference>
<keyword evidence="5 8" id="KW-1133">Transmembrane helix</keyword>
<evidence type="ECO:0000256" key="6">
    <source>
        <dbReference type="ARBA" id="ARBA00023136"/>
    </source>
</evidence>
<evidence type="ECO:0000256" key="2">
    <source>
        <dbReference type="ARBA" id="ARBA00005808"/>
    </source>
</evidence>
<dbReference type="GO" id="GO:0016324">
    <property type="term" value="C:apical plasma membrane"/>
    <property type="evidence" value="ECO:0007669"/>
    <property type="project" value="UniProtKB-SubCell"/>
</dbReference>
<evidence type="ECO:0000256" key="8">
    <source>
        <dbReference type="SAM" id="Phobius"/>
    </source>
</evidence>
<dbReference type="GO" id="GO:0005436">
    <property type="term" value="F:sodium:phosphate symporter activity"/>
    <property type="evidence" value="ECO:0007669"/>
    <property type="project" value="InterPro"/>
</dbReference>
<keyword evidence="7" id="KW-0175">Coiled coil</keyword>
<keyword evidence="3" id="KW-1003">Cell membrane</keyword>
<evidence type="ECO:0000256" key="4">
    <source>
        <dbReference type="ARBA" id="ARBA00022692"/>
    </source>
</evidence>
<sequence length="841" mass="94792">MSLITKLSNDRKLNLARAYYFNGHVYGVTEDERRHRGRGFWKFNNSLLYDSTYLDIINKKIDDIKKQYAVPVYLFDNVVNFPDDEIQFVINDQLFLETLLMEIRGKSISYSSYIKKKRLEKENKLMEEIALLENSEQEQTIDDLISKQKELEDMRKEKLKGAFIRSRAKWVEEGEKPSKYFCHLESRNFTNKLIPKIEEDNGNIISEQHEILEATKKFYENLYSSREHDIEDIDLNAELNFNDIKKLTEEESEKLEGTISLKEASQTLFKMKSNKSPGSDGFTAEVFKAEDDPWDLPELKDLGTPWKALSGREKCFRIIWTIVRILLLVAFLYFFICSLDFLSSAFRLLGGRYAGKVFQDNELLSNPVCGVMIGVLATVLVQSSSTSTSIVISMVGSGLISVRYGIPIVMGANIGTSVTNTIVSMGQIVSKNDFRRAFAGATVHDMFNWITVIVLIIIEAPTHYLELISGEIVKSISTGKRDTKFNILKAVTGPFTKAIIQVDKKGITKIATKGEENVKSLLKDCCGKWKNVTDVAANVSEMQCNKPCEYLFKDTGLSEKAIGGILLAISLVLLFFCLFAIVKTLNSLLRGSIREGIKKFVNYEFPGPFRYFTGYVAILIGTIFTIIVQSSSVFTSTLTPLVGVGVISIERMYPLTLGSNIGTTTTAILAALAQSDPKDFQNSLQLALCHLFFNLSGILLFYPLPFMRFPITFAKFLGEETAKYRWFAAAYLIVMFGVFPALVFGLSTAGVWVLVGVGIPFAILIIAVIIIKVIQKKKQSILPAKLRNWKFLPEPLRSLAPMNRLCMKTCACCKCCKEELPDEPDTTKKLEMEITVVDTQM</sequence>
<feature type="transmembrane region" description="Helical" evidence="8">
    <location>
        <begin position="749"/>
        <end position="771"/>
    </location>
</feature>
<keyword evidence="10" id="KW-1185">Reference proteome</keyword>
<dbReference type="NCBIfam" id="TIGR01013">
    <property type="entry name" value="2a58"/>
    <property type="match status" value="1"/>
</dbReference>
<feature type="transmembrane region" description="Helical" evidence="8">
    <location>
        <begin position="437"/>
        <end position="458"/>
    </location>
</feature>
<dbReference type="PANTHER" id="PTHR10010">
    <property type="entry name" value="SOLUTE CARRIER FAMILY 34 SODIUM PHOSPHATE , MEMBER 2-RELATED"/>
    <property type="match status" value="1"/>
</dbReference>
<comment type="caution">
    <text evidence="9">The sequence shown here is derived from an EMBL/GenBank/DDBJ whole genome shotgun (WGS) entry which is preliminary data.</text>
</comment>
<comment type="similarity">
    <text evidence="2">Belongs to the SLC34A transporter family.</text>
</comment>
<feature type="transmembrane region" description="Helical" evidence="8">
    <location>
        <begin position="561"/>
        <end position="589"/>
    </location>
</feature>
<feature type="transmembrane region" description="Helical" evidence="8">
    <location>
        <begin position="609"/>
        <end position="628"/>
    </location>
</feature>
<evidence type="ECO:0000313" key="10">
    <source>
        <dbReference type="Proteomes" id="UP001186944"/>
    </source>
</evidence>
<dbReference type="Pfam" id="PF02690">
    <property type="entry name" value="Na_Pi_cotrans"/>
    <property type="match status" value="2"/>
</dbReference>
<accession>A0AA88Y2L1</accession>
<dbReference type="GO" id="GO:0044341">
    <property type="term" value="P:sodium-dependent phosphate transport"/>
    <property type="evidence" value="ECO:0007669"/>
    <property type="project" value="InterPro"/>
</dbReference>
<dbReference type="InterPro" id="IPR003841">
    <property type="entry name" value="Na/Pi_transpt"/>
</dbReference>
<feature type="transmembrane region" description="Helical" evidence="8">
    <location>
        <begin position="724"/>
        <end position="743"/>
    </location>
</feature>
<feature type="transmembrane region" description="Helical" evidence="8">
    <location>
        <begin position="684"/>
        <end position="704"/>
    </location>
</feature>
<keyword evidence="6 8" id="KW-0472">Membrane</keyword>
<gene>
    <name evidence="9" type="ORF">FSP39_014464</name>
</gene>
<dbReference type="NCBIfam" id="NF037997">
    <property type="entry name" value="Na_Pi_symport"/>
    <property type="match status" value="1"/>
</dbReference>
<comment type="subcellular location">
    <subcellularLocation>
        <location evidence="1">Apical cell membrane</location>
        <topology evidence="1">Multi-pass membrane protein</topology>
    </subcellularLocation>
</comment>